<accession>A0A9W8A257</accession>
<name>A0A9W8A257_9FUNG</name>
<keyword evidence="2" id="KW-0719">Serine esterase</keyword>
<evidence type="ECO:0000259" key="5">
    <source>
        <dbReference type="Pfam" id="PF00561"/>
    </source>
</evidence>
<evidence type="ECO:0000256" key="2">
    <source>
        <dbReference type="ARBA" id="ARBA00022487"/>
    </source>
</evidence>
<dbReference type="Gene3D" id="3.40.50.1820">
    <property type="entry name" value="alpha/beta hydrolase"/>
    <property type="match status" value="1"/>
</dbReference>
<keyword evidence="7" id="KW-1185">Reference proteome</keyword>
<reference evidence="6" key="1">
    <citation type="submission" date="2022-07" db="EMBL/GenBank/DDBJ databases">
        <title>Phylogenomic reconstructions and comparative analyses of Kickxellomycotina fungi.</title>
        <authorList>
            <person name="Reynolds N.K."/>
            <person name="Stajich J.E."/>
            <person name="Barry K."/>
            <person name="Grigoriev I.V."/>
            <person name="Crous P."/>
            <person name="Smith M.E."/>
        </authorList>
    </citation>
    <scope>NUCLEOTIDE SEQUENCE</scope>
    <source>
        <strain evidence="6">NBRC 100468</strain>
    </source>
</reference>
<evidence type="ECO:0000313" key="6">
    <source>
        <dbReference type="EMBL" id="KAJ1921333.1"/>
    </source>
</evidence>
<dbReference type="OrthoDB" id="5954035at2759"/>
<dbReference type="InterPro" id="IPR012020">
    <property type="entry name" value="ABHD4"/>
</dbReference>
<sequence>MAIKRQRSTTAEWAVAGLAGAAAVYAYAKYKYSQCNVKLLHAENTVAIVDNRDESGKKKTLIDIMNEGCPSLTDSGKAFFYPTPYLWSGHLQTVFNTFMAKKNKPGDVKYERELLHMKDGGNVALDWAPSFESVPKDDRPIVIILHGLTGGSHEYYVRAVAKKFTSDDFNFRVVVANFRGCGRSKLTSSQLYSGGYTDDIRQIVKEVHSRFPNSSLFGIGFSLGSNVLVKYVGQEGENCLLSGAISVCNPFDFVKAAENMEKPTWANRNLYQPNLTGALQRMYFRHKDSIDGSKFGIVEEEIKNAKKISEYDDALTAKVFGFESCWDYYRDASSGQYISKVRVPLLCVNALDDPISPKDCIPYHDIENNPYVVLATTDYGGHLGWFTSGSPTPWYPQPFAEFFAALAKYDNRRQTQKA</sequence>
<dbReference type="GO" id="GO:0051792">
    <property type="term" value="P:medium-chain fatty acid biosynthetic process"/>
    <property type="evidence" value="ECO:0007669"/>
    <property type="project" value="TreeGrafter"/>
</dbReference>
<dbReference type="PROSITE" id="PS01133">
    <property type="entry name" value="UPF0017"/>
    <property type="match status" value="1"/>
</dbReference>
<dbReference type="PIRSF" id="PIRSF005211">
    <property type="entry name" value="Ab_hydro_YheT"/>
    <property type="match status" value="1"/>
</dbReference>
<dbReference type="Proteomes" id="UP001150538">
    <property type="component" value="Unassembled WGS sequence"/>
</dbReference>
<dbReference type="InterPro" id="IPR050960">
    <property type="entry name" value="AB_hydrolase_4_sf"/>
</dbReference>
<keyword evidence="3" id="KW-0378">Hydrolase</keyword>
<dbReference type="SUPFAM" id="SSF53474">
    <property type="entry name" value="alpha/beta-Hydrolases"/>
    <property type="match status" value="1"/>
</dbReference>
<dbReference type="GO" id="GO:0008126">
    <property type="term" value="F:acetylesterase activity"/>
    <property type="evidence" value="ECO:0007669"/>
    <property type="project" value="TreeGrafter"/>
</dbReference>
<evidence type="ECO:0000256" key="1">
    <source>
        <dbReference type="ARBA" id="ARBA00010884"/>
    </source>
</evidence>
<dbReference type="EMBL" id="JANBPU010000005">
    <property type="protein sequence ID" value="KAJ1921333.1"/>
    <property type="molecule type" value="Genomic_DNA"/>
</dbReference>
<feature type="active site" description="Charge relay system" evidence="4">
    <location>
        <position position="353"/>
    </location>
</feature>
<comment type="similarity">
    <text evidence="1">Belongs to the AB hydrolase superfamily. AB hydrolase 4 family.</text>
</comment>
<dbReference type="PANTHER" id="PTHR10794:SF63">
    <property type="entry name" value="ALPHA_BETA HYDROLASE 1, ISOFORM A"/>
    <property type="match status" value="1"/>
</dbReference>
<feature type="active site" description="Charge relay system" evidence="4">
    <location>
        <position position="382"/>
    </location>
</feature>
<dbReference type="InterPro" id="IPR000952">
    <property type="entry name" value="AB_hydrolase_4_CS"/>
</dbReference>
<evidence type="ECO:0000313" key="7">
    <source>
        <dbReference type="Proteomes" id="UP001150538"/>
    </source>
</evidence>
<evidence type="ECO:0000256" key="4">
    <source>
        <dbReference type="PIRSR" id="PIRSR005211-1"/>
    </source>
</evidence>
<dbReference type="InterPro" id="IPR029058">
    <property type="entry name" value="AB_hydrolase_fold"/>
</dbReference>
<feature type="domain" description="AB hydrolase-1" evidence="5">
    <location>
        <begin position="140"/>
        <end position="358"/>
    </location>
</feature>
<evidence type="ECO:0000256" key="3">
    <source>
        <dbReference type="ARBA" id="ARBA00022801"/>
    </source>
</evidence>
<dbReference type="Pfam" id="PF00561">
    <property type="entry name" value="Abhydrolase_1"/>
    <property type="match status" value="1"/>
</dbReference>
<dbReference type="GO" id="GO:0051793">
    <property type="term" value="P:medium-chain fatty acid catabolic process"/>
    <property type="evidence" value="ECO:0007669"/>
    <property type="project" value="TreeGrafter"/>
</dbReference>
<gene>
    <name evidence="6" type="ORF">H4219_000649</name>
</gene>
<dbReference type="AlphaFoldDB" id="A0A9W8A257"/>
<feature type="active site" description="Charge relay system" evidence="4">
    <location>
        <position position="222"/>
    </location>
</feature>
<organism evidence="6 7">
    <name type="scientific">Mycoemilia scoparia</name>
    <dbReference type="NCBI Taxonomy" id="417184"/>
    <lineage>
        <taxon>Eukaryota</taxon>
        <taxon>Fungi</taxon>
        <taxon>Fungi incertae sedis</taxon>
        <taxon>Zoopagomycota</taxon>
        <taxon>Kickxellomycotina</taxon>
        <taxon>Kickxellomycetes</taxon>
        <taxon>Kickxellales</taxon>
        <taxon>Kickxellaceae</taxon>
        <taxon>Mycoemilia</taxon>
    </lineage>
</organism>
<dbReference type="InterPro" id="IPR000073">
    <property type="entry name" value="AB_hydrolase_1"/>
</dbReference>
<comment type="caution">
    <text evidence="6">The sequence shown here is derived from an EMBL/GenBank/DDBJ whole genome shotgun (WGS) entry which is preliminary data.</text>
</comment>
<dbReference type="GO" id="GO:0047372">
    <property type="term" value="F:monoacylglycerol lipase activity"/>
    <property type="evidence" value="ECO:0007669"/>
    <property type="project" value="TreeGrafter"/>
</dbReference>
<protein>
    <recommendedName>
        <fullName evidence="5">AB hydrolase-1 domain-containing protein</fullName>
    </recommendedName>
</protein>
<dbReference type="PANTHER" id="PTHR10794">
    <property type="entry name" value="ABHYDROLASE DOMAIN-CONTAINING PROTEIN"/>
    <property type="match status" value="1"/>
</dbReference>
<proteinExistence type="inferred from homology"/>